<dbReference type="CDD" id="cd16495">
    <property type="entry name" value="RING_CH-C4HC3_MARCH"/>
    <property type="match status" value="1"/>
</dbReference>
<gene>
    <name evidence="5" type="ORF">AMON00008_LOCUS45272</name>
</gene>
<dbReference type="PROSITE" id="PS51292">
    <property type="entry name" value="ZF_RING_CH"/>
    <property type="match status" value="1"/>
</dbReference>
<dbReference type="Pfam" id="PF12906">
    <property type="entry name" value="RINGv"/>
    <property type="match status" value="1"/>
</dbReference>
<organism evidence="5">
    <name type="scientific">Alexandrium monilatum</name>
    <dbReference type="NCBI Taxonomy" id="311494"/>
    <lineage>
        <taxon>Eukaryota</taxon>
        <taxon>Sar</taxon>
        <taxon>Alveolata</taxon>
        <taxon>Dinophyceae</taxon>
        <taxon>Gonyaulacales</taxon>
        <taxon>Pyrocystaceae</taxon>
        <taxon>Alexandrium</taxon>
    </lineage>
</organism>
<evidence type="ECO:0000256" key="3">
    <source>
        <dbReference type="ARBA" id="ARBA00022833"/>
    </source>
</evidence>
<dbReference type="InterPro" id="IPR013083">
    <property type="entry name" value="Znf_RING/FYVE/PHD"/>
</dbReference>
<dbReference type="InterPro" id="IPR003774">
    <property type="entry name" value="AlgH-like"/>
</dbReference>
<dbReference type="AlphaFoldDB" id="A0A7S4S5J9"/>
<accession>A0A7S4S5J9</accession>
<dbReference type="PANTHER" id="PTHR46347:SF1">
    <property type="entry name" value="RING_FYVE_PHD ZINC FINGER SUPERFAMILY PROTEIN"/>
    <property type="match status" value="1"/>
</dbReference>
<proteinExistence type="predicted"/>
<dbReference type="EMBL" id="HBNR01064116">
    <property type="protein sequence ID" value="CAE4635072.1"/>
    <property type="molecule type" value="Transcribed_RNA"/>
</dbReference>
<dbReference type="PANTHER" id="PTHR46347">
    <property type="entry name" value="RING/FYVE/PHD ZINC FINGER SUPERFAMILY PROTEIN"/>
    <property type="match status" value="1"/>
</dbReference>
<dbReference type="Gene3D" id="3.40.1740.10">
    <property type="entry name" value="VC0467-like"/>
    <property type="match status" value="1"/>
</dbReference>
<dbReference type="Pfam" id="PF02622">
    <property type="entry name" value="DUF179"/>
    <property type="match status" value="1"/>
</dbReference>
<name>A0A7S4S5J9_9DINO</name>
<evidence type="ECO:0000259" key="4">
    <source>
        <dbReference type="PROSITE" id="PS51292"/>
    </source>
</evidence>
<protein>
    <recommendedName>
        <fullName evidence="4">RING-CH-type domain-containing protein</fullName>
    </recommendedName>
</protein>
<dbReference type="Gene3D" id="3.30.40.10">
    <property type="entry name" value="Zinc/RING finger domain, C3HC4 (zinc finger)"/>
    <property type="match status" value="1"/>
</dbReference>
<evidence type="ECO:0000313" key="5">
    <source>
        <dbReference type="EMBL" id="CAE4635072.1"/>
    </source>
</evidence>
<dbReference type="InterPro" id="IPR011016">
    <property type="entry name" value="Znf_RING-CH"/>
</dbReference>
<dbReference type="SMART" id="SM00744">
    <property type="entry name" value="RINGv"/>
    <property type="match status" value="1"/>
</dbReference>
<evidence type="ECO:0000256" key="1">
    <source>
        <dbReference type="ARBA" id="ARBA00022723"/>
    </source>
</evidence>
<keyword evidence="2" id="KW-0863">Zinc-finger</keyword>
<dbReference type="GO" id="GO:0008270">
    <property type="term" value="F:zinc ion binding"/>
    <property type="evidence" value="ECO:0007669"/>
    <property type="project" value="UniProtKB-KW"/>
</dbReference>
<dbReference type="SUPFAM" id="SSF57850">
    <property type="entry name" value="RING/U-box"/>
    <property type="match status" value="1"/>
</dbReference>
<feature type="domain" description="RING-CH-type" evidence="4">
    <location>
        <begin position="25"/>
        <end position="89"/>
    </location>
</feature>
<dbReference type="SUPFAM" id="SSF143456">
    <property type="entry name" value="VC0467-like"/>
    <property type="match status" value="1"/>
</dbReference>
<sequence>MAQARKHRNALAVKDGEPRRVMASEVPGLVAQCRFCLEDAPLSELLAPCRCVGTGQFVHPACLREWQRQVGNDDRASTCQSCRAPFSLPPVLVRRPSRRECQPIFQTVTTNPHFDRAAAGKLPRELRRQLVLLLSPGCLILRHPLAPQPIIRGEDWNCGAYVIGAACPDQGLSQSDALIAVNVIGTPTLQSDPLLQDEDLRILQTELGPTGLSHVRGGPVQPRRALVLVAFEGAPSGPLPAHVKRIAQPAAAAAAAAGGAPRCNGALFGEAAHVLAVLRVEPGLRALRATAFWGHAVWSSQQLLSEVAHGHWGLTRVVDDDLMMDEVRSFEERRCIWQQLWVVREPLAATTCRLSGGSGAGTARSSPSPASRGGAVAAARAAALRAASCVLS</sequence>
<reference evidence="5" key="1">
    <citation type="submission" date="2021-01" db="EMBL/GenBank/DDBJ databases">
        <authorList>
            <person name="Corre E."/>
            <person name="Pelletier E."/>
            <person name="Niang G."/>
            <person name="Scheremetjew M."/>
            <person name="Finn R."/>
            <person name="Kale V."/>
            <person name="Holt S."/>
            <person name="Cochrane G."/>
            <person name="Meng A."/>
            <person name="Brown T."/>
            <person name="Cohen L."/>
        </authorList>
    </citation>
    <scope>NUCLEOTIDE SEQUENCE</scope>
    <source>
        <strain evidence="5">CCMP3105</strain>
    </source>
</reference>
<keyword evidence="3" id="KW-0862">Zinc</keyword>
<evidence type="ECO:0000256" key="2">
    <source>
        <dbReference type="ARBA" id="ARBA00022771"/>
    </source>
</evidence>
<keyword evidence="1" id="KW-0479">Metal-binding</keyword>